<dbReference type="InterPro" id="IPR036020">
    <property type="entry name" value="WW_dom_sf"/>
</dbReference>
<dbReference type="SUPFAM" id="SSF51045">
    <property type="entry name" value="WW domain"/>
    <property type="match status" value="1"/>
</dbReference>
<evidence type="ECO:0000313" key="4">
    <source>
        <dbReference type="Proteomes" id="UP000054359"/>
    </source>
</evidence>
<gene>
    <name evidence="3" type="ORF">X975_06417</name>
</gene>
<protein>
    <submittedName>
        <fullName evidence="3">Transcriptional protein SWT1</fullName>
    </submittedName>
</protein>
<dbReference type="InterPro" id="IPR001202">
    <property type="entry name" value="WW_dom"/>
</dbReference>
<proteinExistence type="predicted"/>
<dbReference type="PANTHER" id="PTHR16161">
    <property type="entry name" value="TRANSCRIPTIONAL PROTEIN SWT1"/>
    <property type="match status" value="1"/>
</dbReference>
<dbReference type="Pfam" id="PF13638">
    <property type="entry name" value="PIN_4"/>
    <property type="match status" value="1"/>
</dbReference>
<keyword evidence="4" id="KW-1185">Reference proteome</keyword>
<dbReference type="InterPro" id="IPR029060">
    <property type="entry name" value="PIN-like_dom_sf"/>
</dbReference>
<dbReference type="InterPro" id="IPR052626">
    <property type="entry name" value="SWT1_Regulator"/>
</dbReference>
<dbReference type="SUPFAM" id="SSF88723">
    <property type="entry name" value="PIN domain-like"/>
    <property type="match status" value="1"/>
</dbReference>
<dbReference type="Proteomes" id="UP000054359">
    <property type="component" value="Unassembled WGS sequence"/>
</dbReference>
<dbReference type="SMART" id="SM00670">
    <property type="entry name" value="PINc"/>
    <property type="match status" value="1"/>
</dbReference>
<feature type="non-terminal residue" evidence="3">
    <location>
        <position position="771"/>
    </location>
</feature>
<dbReference type="Pfam" id="PF00397">
    <property type="entry name" value="WW"/>
    <property type="match status" value="1"/>
</dbReference>
<sequence length="771" mass="88206">MEQNAVKNILPTGWIVASSKRYPDRVYYFNVITGASSWECPILNSSSVQTTKVECHAKEPVSIKRPYEMTEFGKNAESFKTSKELKKCSRNLLPEFKALKKSKKDNAENESSCSSVPPTAVVNPVVNERYAKSQIKPVSSLPFTSNKSEHKKLMKRNQRKRRRLRQEEKERNALLGPSVCDVLTLNTSDQVNKLNLSLIEPHSKAQNNDMENLSSISTNSYTITNETDSGFIEDIEMLDVSEDLTKIEDLTSDEACSDGFNSYYIVVDTNVFIQELRFIDEIKDTPVEGCGPPHIFIPWVVIQELDSLKRSNKASSGRKAIEAVRYLNSVLIAKHPRFHGQSAKEFEEWSQKYSKCNDDRILECCVSLAEKMPREKVILLTHDKNLANKALVCDIVVHNLESMMKALKPDVIYKGVRDNSPNSQRKAVVKGSNILVSLVPAEVASSESQVSQESESAERNAKKKLRMQQDVYKRKIHSHMSTARQLLKDALEPFLEEEMNEAYGEAWKAFDIDRRLLKGILGAIIKYWKTVFTFNFSEKDKRNFTLLHQKVSRPEGFFGDRDECLSILTAIEDVFCQIKRRWPLIDVCVEKIQDLRATCADLFQKKREIENSISNTEYQNALSAFDFNWIIINRLCGMIMDFCQIPHDFDYARPDVLPPAADFSRLMCNLYPAVQQLKQIMSSMFEALKKSTPTKKIFIKLHKCLKDFIPSLEIETDFPTLPHFTPESLQNFCLSANNRQLIENGYKQLEIFNTKLHEALGVMMASKQNRA</sequence>
<dbReference type="CDD" id="cd18727">
    <property type="entry name" value="PIN_Swt1-like"/>
    <property type="match status" value="1"/>
</dbReference>
<dbReference type="SMART" id="SM00456">
    <property type="entry name" value="WW"/>
    <property type="match status" value="1"/>
</dbReference>
<evidence type="ECO:0000313" key="3">
    <source>
        <dbReference type="EMBL" id="KFM77711.1"/>
    </source>
</evidence>
<dbReference type="PANTHER" id="PTHR16161:SF0">
    <property type="entry name" value="TRANSCRIPTIONAL PROTEIN SWT1"/>
    <property type="match status" value="1"/>
</dbReference>
<dbReference type="Gene3D" id="3.40.50.1010">
    <property type="entry name" value="5'-nuclease"/>
    <property type="match status" value="1"/>
</dbReference>
<dbReference type="CDD" id="cd00201">
    <property type="entry name" value="WW"/>
    <property type="match status" value="1"/>
</dbReference>
<dbReference type="OMA" id="NTESHAK"/>
<feature type="compositionally biased region" description="Basic residues" evidence="1">
    <location>
        <begin position="149"/>
        <end position="164"/>
    </location>
</feature>
<evidence type="ECO:0000256" key="1">
    <source>
        <dbReference type="SAM" id="MobiDB-lite"/>
    </source>
</evidence>
<dbReference type="Gene3D" id="2.20.70.10">
    <property type="match status" value="1"/>
</dbReference>
<name>A0A087UK22_STEMI</name>
<dbReference type="AlphaFoldDB" id="A0A087UK22"/>
<dbReference type="EMBL" id="KK120186">
    <property type="protein sequence ID" value="KFM77711.1"/>
    <property type="molecule type" value="Genomic_DNA"/>
</dbReference>
<feature type="region of interest" description="Disordered" evidence="1">
    <location>
        <begin position="138"/>
        <end position="169"/>
    </location>
</feature>
<dbReference type="InterPro" id="IPR002716">
    <property type="entry name" value="PIN_dom"/>
</dbReference>
<dbReference type="PROSITE" id="PS50020">
    <property type="entry name" value="WW_DOMAIN_2"/>
    <property type="match status" value="1"/>
</dbReference>
<dbReference type="GO" id="GO:0005634">
    <property type="term" value="C:nucleus"/>
    <property type="evidence" value="ECO:0007669"/>
    <property type="project" value="TreeGrafter"/>
</dbReference>
<dbReference type="OrthoDB" id="548295at2759"/>
<dbReference type="STRING" id="407821.A0A087UK22"/>
<organism evidence="3 4">
    <name type="scientific">Stegodyphus mimosarum</name>
    <name type="common">African social velvet spider</name>
    <dbReference type="NCBI Taxonomy" id="407821"/>
    <lineage>
        <taxon>Eukaryota</taxon>
        <taxon>Metazoa</taxon>
        <taxon>Ecdysozoa</taxon>
        <taxon>Arthropoda</taxon>
        <taxon>Chelicerata</taxon>
        <taxon>Arachnida</taxon>
        <taxon>Araneae</taxon>
        <taxon>Araneomorphae</taxon>
        <taxon>Entelegynae</taxon>
        <taxon>Eresoidea</taxon>
        <taxon>Eresidae</taxon>
        <taxon>Stegodyphus</taxon>
    </lineage>
</organism>
<feature type="domain" description="WW" evidence="2">
    <location>
        <begin position="8"/>
        <end position="43"/>
    </location>
</feature>
<evidence type="ECO:0000259" key="2">
    <source>
        <dbReference type="PROSITE" id="PS50020"/>
    </source>
</evidence>
<accession>A0A087UK22</accession>
<reference evidence="3 4" key="1">
    <citation type="submission" date="2013-11" db="EMBL/GenBank/DDBJ databases">
        <title>Genome sequencing of Stegodyphus mimosarum.</title>
        <authorList>
            <person name="Bechsgaard J."/>
        </authorList>
    </citation>
    <scope>NUCLEOTIDE SEQUENCE [LARGE SCALE GENOMIC DNA]</scope>
</reference>